<dbReference type="InterPro" id="IPR058163">
    <property type="entry name" value="LysR-type_TF_proteobact-type"/>
</dbReference>
<keyword evidence="4" id="KW-0804">Transcription</keyword>
<dbReference type="Gene3D" id="1.10.10.10">
    <property type="entry name" value="Winged helix-like DNA-binding domain superfamily/Winged helix DNA-binding domain"/>
    <property type="match status" value="1"/>
</dbReference>
<dbReference type="InterPro" id="IPR000847">
    <property type="entry name" value="LysR_HTH_N"/>
</dbReference>
<protein>
    <submittedName>
        <fullName evidence="6">LysR family transcriptional regulator</fullName>
    </submittedName>
</protein>
<dbReference type="PROSITE" id="PS50931">
    <property type="entry name" value="HTH_LYSR"/>
    <property type="match status" value="1"/>
</dbReference>
<evidence type="ECO:0000256" key="4">
    <source>
        <dbReference type="ARBA" id="ARBA00023163"/>
    </source>
</evidence>
<dbReference type="Pfam" id="PF03466">
    <property type="entry name" value="LysR_substrate"/>
    <property type="match status" value="1"/>
</dbReference>
<keyword evidence="3" id="KW-0238">DNA-binding</keyword>
<dbReference type="InterPro" id="IPR036388">
    <property type="entry name" value="WH-like_DNA-bd_sf"/>
</dbReference>
<comment type="similarity">
    <text evidence="1">Belongs to the LysR transcriptional regulatory family.</text>
</comment>
<evidence type="ECO:0000256" key="2">
    <source>
        <dbReference type="ARBA" id="ARBA00023015"/>
    </source>
</evidence>
<evidence type="ECO:0000313" key="7">
    <source>
        <dbReference type="Proteomes" id="UP001243757"/>
    </source>
</evidence>
<evidence type="ECO:0000256" key="1">
    <source>
        <dbReference type="ARBA" id="ARBA00009437"/>
    </source>
</evidence>
<dbReference type="Pfam" id="PF00126">
    <property type="entry name" value="HTH_1"/>
    <property type="match status" value="1"/>
</dbReference>
<gene>
    <name evidence="6" type="ORF">QO033_19950</name>
</gene>
<dbReference type="PRINTS" id="PR00039">
    <property type="entry name" value="HTHLYSR"/>
</dbReference>
<accession>A0ABT7F5S5</accession>
<dbReference type="RefSeq" id="WP_284482732.1">
    <property type="nucleotide sequence ID" value="NZ_JASNJD010000020.1"/>
</dbReference>
<dbReference type="PANTHER" id="PTHR30537:SF26">
    <property type="entry name" value="GLYCINE CLEAVAGE SYSTEM TRANSCRIPTIONAL ACTIVATOR"/>
    <property type="match status" value="1"/>
</dbReference>
<dbReference type="InterPro" id="IPR005119">
    <property type="entry name" value="LysR_subst-bd"/>
</dbReference>
<name>A0ABT7F5S5_9RHOB</name>
<comment type="caution">
    <text evidence="6">The sequence shown here is derived from an EMBL/GenBank/DDBJ whole genome shotgun (WGS) entry which is preliminary data.</text>
</comment>
<evidence type="ECO:0000313" key="6">
    <source>
        <dbReference type="EMBL" id="MDK3019961.1"/>
    </source>
</evidence>
<dbReference type="Gene3D" id="3.40.190.10">
    <property type="entry name" value="Periplasmic binding protein-like II"/>
    <property type="match status" value="2"/>
</dbReference>
<keyword evidence="2" id="KW-0805">Transcription regulation</keyword>
<dbReference type="SUPFAM" id="SSF46785">
    <property type="entry name" value="Winged helix' DNA-binding domain"/>
    <property type="match status" value="1"/>
</dbReference>
<dbReference type="Proteomes" id="UP001243757">
    <property type="component" value="Unassembled WGS sequence"/>
</dbReference>
<dbReference type="InterPro" id="IPR036390">
    <property type="entry name" value="WH_DNA-bd_sf"/>
</dbReference>
<feature type="domain" description="HTH lysR-type" evidence="5">
    <location>
        <begin position="9"/>
        <end position="66"/>
    </location>
</feature>
<dbReference type="EMBL" id="JASNJD010000020">
    <property type="protein sequence ID" value="MDK3019961.1"/>
    <property type="molecule type" value="Genomic_DNA"/>
</dbReference>
<evidence type="ECO:0000259" key="5">
    <source>
        <dbReference type="PROSITE" id="PS50931"/>
    </source>
</evidence>
<reference evidence="6 7" key="1">
    <citation type="submission" date="2023-05" db="EMBL/GenBank/DDBJ databases">
        <title>Pseudodonghicola sp. nov.</title>
        <authorList>
            <person name="Huang J."/>
        </authorList>
    </citation>
    <scope>NUCLEOTIDE SEQUENCE [LARGE SCALE GENOMIC DNA]</scope>
    <source>
        <strain evidence="6 7">IC7</strain>
    </source>
</reference>
<evidence type="ECO:0000256" key="3">
    <source>
        <dbReference type="ARBA" id="ARBA00023125"/>
    </source>
</evidence>
<organism evidence="6 7">
    <name type="scientific">Pseudodonghicola flavimaris</name>
    <dbReference type="NCBI Taxonomy" id="3050036"/>
    <lineage>
        <taxon>Bacteria</taxon>
        <taxon>Pseudomonadati</taxon>
        <taxon>Pseudomonadota</taxon>
        <taxon>Alphaproteobacteria</taxon>
        <taxon>Rhodobacterales</taxon>
        <taxon>Paracoccaceae</taxon>
        <taxon>Pseudodonghicola</taxon>
    </lineage>
</organism>
<sequence>MIRQRRFLPDIRLLQTFECAARHGNFTRAAEDLALTQSAVSRQIRELEAQIDKPLFERLPGRVVMTPAARDLLPEVRRLLRMAEVTMRHAHAGASGDRVLSVNALPTFATRWLMPRLPDYLARAPETRFDLTTSREVFDLEERQCHLAIHYGQPVWPGGTCTYLCSEIVLPVVGGALRGDAGDNLAAVTALPKIHLSERPTLWTDWFDRQGLEMPDAREGHWVDQFSLAIEAVRAGLGCALLPAYLIEQDLAAGDLCVALDRPHSTDNAYYIVTPESGADQAEAFRDWLISQVSFRPLAG</sequence>
<dbReference type="PANTHER" id="PTHR30537">
    <property type="entry name" value="HTH-TYPE TRANSCRIPTIONAL REGULATOR"/>
    <property type="match status" value="1"/>
</dbReference>
<dbReference type="SUPFAM" id="SSF53850">
    <property type="entry name" value="Periplasmic binding protein-like II"/>
    <property type="match status" value="1"/>
</dbReference>
<keyword evidence="7" id="KW-1185">Reference proteome</keyword>
<proteinExistence type="inferred from homology"/>